<sequence>MGGKAEERGAYGLPEWRKPREEAEESDSEKDVEEVGRVMHIPLHRWVMHGAVMFGREFCYAMETALVTPVLLQIGLPEQYYSLTWFLSPILGLLLTPVIGSASDRCTLRIGRRRPFILALCVGVLLGVALFLNGSVIGLSLGDTPSSQPIGIVLTVLGVVVLDFSADASEGPIRAYLLDVADTDEQDMALNIHAFSAGLGGAVGYMLGGLDWTGTALGQAFKEQEQVLFLFAGIIFIISVTLHMFSIPEQSFAPSDRLKVTGRAVSTSQLSFRPVGHSAPFLDVIAEEDASARASSRQDNESDSEEDDMDFLAVERVRSKSDSVLAMPDATIEMDSDLDPDSQHFLTEVHRFLPETQAELQDAFQPSDHINGTLSPSGGPPDLTDGMQVKAVNGANASLSSSDHSSEMKDNAPTKLLTKTSVSSRPHPHTFYRQPSFTFSYYGRVGSQRYRLRKAAPLSPRPITTSQSLNDLSELHRRADRRELQLSASSLSSEGSSAEGGPDKGTTVRLLWLSMFKMPRQLWTLSILQKYLDNFDLSIKIIYIVGTLGFSIGTAVMAIFPNVYVAMVMISSMGIISMSISYCPYALLGQYHEIKEYIHHSPANTRRGFGIDCAILSCQVYVSQILVASALGAVVDAVGSVRVIPAVASGGAFLGFLTACFLVIYPDLEPSSSETNQALVGLPGEPEENGKRNSDQRLALLSLTDGESLKKTEKDTVA</sequence>
<feature type="transmembrane region" description="Helical" evidence="10">
    <location>
        <begin position="82"/>
        <end position="103"/>
    </location>
</feature>
<feature type="region of interest" description="Disordered" evidence="9">
    <location>
        <begin position="1"/>
        <end position="31"/>
    </location>
</feature>
<keyword evidence="6 10" id="KW-1133">Transmembrane helix</keyword>
<keyword evidence="3" id="KW-0597">Phosphoprotein</keyword>
<evidence type="ECO:0000313" key="11">
    <source>
        <dbReference type="EMBL" id="KAK1894927.1"/>
    </source>
</evidence>
<dbReference type="AlphaFoldDB" id="A0AAD9C2U9"/>
<feature type="compositionally biased region" description="Acidic residues" evidence="9">
    <location>
        <begin position="22"/>
        <end position="31"/>
    </location>
</feature>
<dbReference type="Gene3D" id="1.20.1250.20">
    <property type="entry name" value="MFS general substrate transporter like domains"/>
    <property type="match status" value="2"/>
</dbReference>
<evidence type="ECO:0000256" key="5">
    <source>
        <dbReference type="ARBA" id="ARBA00022847"/>
    </source>
</evidence>
<comment type="similarity">
    <text evidence="8">Belongs to the glycoside-pentoside-hexuronide (GPH) cation symporter transporter (TC 2.A.2) family.</text>
</comment>
<comment type="subcellular location">
    <subcellularLocation>
        <location evidence="1">Membrane</location>
        <topology evidence="1">Multi-pass membrane protein</topology>
    </subcellularLocation>
</comment>
<feature type="region of interest" description="Disordered" evidence="9">
    <location>
        <begin position="290"/>
        <end position="309"/>
    </location>
</feature>
<dbReference type="Pfam" id="PF13347">
    <property type="entry name" value="MFS_2"/>
    <property type="match status" value="1"/>
</dbReference>
<keyword evidence="5" id="KW-0769">Symport</keyword>
<evidence type="ECO:0000256" key="9">
    <source>
        <dbReference type="SAM" id="MobiDB-lite"/>
    </source>
</evidence>
<dbReference type="EMBL" id="JASDAP010000010">
    <property type="protein sequence ID" value="KAK1894927.1"/>
    <property type="molecule type" value="Genomic_DNA"/>
</dbReference>
<protein>
    <submittedName>
        <fullName evidence="11">Solute carrier family 45 member 4</fullName>
    </submittedName>
</protein>
<dbReference type="Proteomes" id="UP001228049">
    <property type="component" value="Unassembled WGS sequence"/>
</dbReference>
<comment type="caution">
    <text evidence="11">The sequence shown here is derived from an EMBL/GenBank/DDBJ whole genome shotgun (WGS) entry which is preliminary data.</text>
</comment>
<organism evidence="11 12">
    <name type="scientific">Dissostichus eleginoides</name>
    <name type="common">Patagonian toothfish</name>
    <name type="synonym">Dissostichus amissus</name>
    <dbReference type="NCBI Taxonomy" id="100907"/>
    <lineage>
        <taxon>Eukaryota</taxon>
        <taxon>Metazoa</taxon>
        <taxon>Chordata</taxon>
        <taxon>Craniata</taxon>
        <taxon>Vertebrata</taxon>
        <taxon>Euteleostomi</taxon>
        <taxon>Actinopterygii</taxon>
        <taxon>Neopterygii</taxon>
        <taxon>Teleostei</taxon>
        <taxon>Neoteleostei</taxon>
        <taxon>Acanthomorphata</taxon>
        <taxon>Eupercaria</taxon>
        <taxon>Perciformes</taxon>
        <taxon>Notothenioidei</taxon>
        <taxon>Nototheniidae</taxon>
        <taxon>Dissostichus</taxon>
    </lineage>
</organism>
<proteinExistence type="inferred from homology"/>
<evidence type="ECO:0000313" key="12">
    <source>
        <dbReference type="Proteomes" id="UP001228049"/>
    </source>
</evidence>
<reference evidence="11" key="1">
    <citation type="submission" date="2023-04" db="EMBL/GenBank/DDBJ databases">
        <title>Chromosome-level genome of Chaenocephalus aceratus.</title>
        <authorList>
            <person name="Park H."/>
        </authorList>
    </citation>
    <scope>NUCLEOTIDE SEQUENCE</scope>
    <source>
        <strain evidence="11">DE</strain>
        <tissue evidence="11">Muscle</tissue>
    </source>
</reference>
<feature type="transmembrane region" description="Helical" evidence="10">
    <location>
        <begin position="188"/>
        <end position="207"/>
    </location>
</feature>
<gene>
    <name evidence="11" type="ORF">KUDE01_020383</name>
</gene>
<feature type="transmembrane region" description="Helical" evidence="10">
    <location>
        <begin position="609"/>
        <end position="631"/>
    </location>
</feature>
<feature type="transmembrane region" description="Helical" evidence="10">
    <location>
        <begin position="115"/>
        <end position="137"/>
    </location>
</feature>
<keyword evidence="7 10" id="KW-0472">Membrane</keyword>
<keyword evidence="2" id="KW-0813">Transport</keyword>
<dbReference type="SUPFAM" id="SSF103473">
    <property type="entry name" value="MFS general substrate transporter"/>
    <property type="match status" value="2"/>
</dbReference>
<keyword evidence="4 10" id="KW-0812">Transmembrane</keyword>
<dbReference type="GO" id="GO:0016020">
    <property type="term" value="C:membrane"/>
    <property type="evidence" value="ECO:0007669"/>
    <property type="project" value="UniProtKB-SubCell"/>
</dbReference>
<feature type="region of interest" description="Disordered" evidence="9">
    <location>
        <begin position="366"/>
        <end position="386"/>
    </location>
</feature>
<evidence type="ECO:0000256" key="4">
    <source>
        <dbReference type="ARBA" id="ARBA00022692"/>
    </source>
</evidence>
<evidence type="ECO:0000256" key="3">
    <source>
        <dbReference type="ARBA" id="ARBA00022553"/>
    </source>
</evidence>
<feature type="transmembrane region" description="Helical" evidence="10">
    <location>
        <begin position="149"/>
        <end position="168"/>
    </location>
</feature>
<dbReference type="GO" id="GO:0008506">
    <property type="term" value="F:sucrose:proton symporter activity"/>
    <property type="evidence" value="ECO:0007669"/>
    <property type="project" value="TreeGrafter"/>
</dbReference>
<feature type="transmembrane region" description="Helical" evidence="10">
    <location>
        <begin position="566"/>
        <end position="588"/>
    </location>
</feature>
<keyword evidence="12" id="KW-1185">Reference proteome</keyword>
<evidence type="ECO:0000256" key="6">
    <source>
        <dbReference type="ARBA" id="ARBA00022989"/>
    </source>
</evidence>
<dbReference type="PANTHER" id="PTHR19432:SF7">
    <property type="entry name" value="SOLUTE CARRIER FAMILY 45 MEMBER 4"/>
    <property type="match status" value="1"/>
</dbReference>
<evidence type="ECO:0000256" key="1">
    <source>
        <dbReference type="ARBA" id="ARBA00004141"/>
    </source>
</evidence>
<feature type="region of interest" description="Disordered" evidence="9">
    <location>
        <begin position="675"/>
        <end position="696"/>
    </location>
</feature>
<name>A0AAD9C2U9_DISEL</name>
<evidence type="ECO:0000256" key="7">
    <source>
        <dbReference type="ARBA" id="ARBA00023136"/>
    </source>
</evidence>
<dbReference type="InterPro" id="IPR036259">
    <property type="entry name" value="MFS_trans_sf"/>
</dbReference>
<evidence type="ECO:0000256" key="10">
    <source>
        <dbReference type="SAM" id="Phobius"/>
    </source>
</evidence>
<feature type="transmembrane region" description="Helical" evidence="10">
    <location>
        <begin position="58"/>
        <end position="76"/>
    </location>
</feature>
<dbReference type="FunFam" id="1.20.1250.20:FF:000069">
    <property type="entry name" value="Solute carrier family 45 member 4"/>
    <property type="match status" value="1"/>
</dbReference>
<feature type="compositionally biased region" description="Basic and acidic residues" evidence="9">
    <location>
        <begin position="1"/>
        <end position="21"/>
    </location>
</feature>
<feature type="transmembrane region" description="Helical" evidence="10">
    <location>
        <begin position="541"/>
        <end position="560"/>
    </location>
</feature>
<evidence type="ECO:0000256" key="2">
    <source>
        <dbReference type="ARBA" id="ARBA00022448"/>
    </source>
</evidence>
<evidence type="ECO:0000256" key="8">
    <source>
        <dbReference type="ARBA" id="ARBA00038193"/>
    </source>
</evidence>
<feature type="transmembrane region" description="Helical" evidence="10">
    <location>
        <begin position="643"/>
        <end position="665"/>
    </location>
</feature>
<accession>A0AAD9C2U9</accession>
<dbReference type="PANTHER" id="PTHR19432">
    <property type="entry name" value="SUGAR TRANSPORTER"/>
    <property type="match status" value="1"/>
</dbReference>
<feature type="transmembrane region" description="Helical" evidence="10">
    <location>
        <begin position="227"/>
        <end position="247"/>
    </location>
</feature>